<organism evidence="1 2">
    <name type="scientific">Nezara viridula</name>
    <name type="common">Southern green stink bug</name>
    <name type="synonym">Cimex viridulus</name>
    <dbReference type="NCBI Taxonomy" id="85310"/>
    <lineage>
        <taxon>Eukaryota</taxon>
        <taxon>Metazoa</taxon>
        <taxon>Ecdysozoa</taxon>
        <taxon>Arthropoda</taxon>
        <taxon>Hexapoda</taxon>
        <taxon>Insecta</taxon>
        <taxon>Pterygota</taxon>
        <taxon>Neoptera</taxon>
        <taxon>Paraneoptera</taxon>
        <taxon>Hemiptera</taxon>
        <taxon>Heteroptera</taxon>
        <taxon>Panheteroptera</taxon>
        <taxon>Pentatomomorpha</taxon>
        <taxon>Pentatomoidea</taxon>
        <taxon>Pentatomidae</taxon>
        <taxon>Pentatominae</taxon>
        <taxon>Nezara</taxon>
    </lineage>
</organism>
<reference evidence="1" key="1">
    <citation type="submission" date="2022-01" db="EMBL/GenBank/DDBJ databases">
        <authorList>
            <person name="King R."/>
        </authorList>
    </citation>
    <scope>NUCLEOTIDE SEQUENCE</scope>
</reference>
<name>A0A9P0MT39_NEZVI</name>
<dbReference type="AlphaFoldDB" id="A0A9P0MT39"/>
<evidence type="ECO:0000313" key="2">
    <source>
        <dbReference type="Proteomes" id="UP001152798"/>
    </source>
</evidence>
<keyword evidence="2" id="KW-1185">Reference proteome</keyword>
<protein>
    <submittedName>
        <fullName evidence="1">Uncharacterized protein</fullName>
    </submittedName>
</protein>
<dbReference type="Proteomes" id="UP001152798">
    <property type="component" value="Chromosome 5"/>
</dbReference>
<dbReference type="EMBL" id="OV725081">
    <property type="protein sequence ID" value="CAH1403555.1"/>
    <property type="molecule type" value="Genomic_DNA"/>
</dbReference>
<sequence length="68" mass="7913">MNAYENCHGAGWYELCIKPERFFISERINSCVIKEMTIERYRKLTEMETCLGISNIPGVIISEVYYGV</sequence>
<gene>
    <name evidence="1" type="ORF">NEZAVI_LOCUS12148</name>
</gene>
<accession>A0A9P0MT39</accession>
<proteinExistence type="predicted"/>
<evidence type="ECO:0000313" key="1">
    <source>
        <dbReference type="EMBL" id="CAH1403555.1"/>
    </source>
</evidence>